<dbReference type="EMBL" id="NTFS01000262">
    <property type="protein sequence ID" value="PAX52254.1"/>
    <property type="molecule type" value="Genomic_DNA"/>
</dbReference>
<comment type="caution">
    <text evidence="2">The sequence shown here is derived from an EMBL/GenBank/DDBJ whole genome shotgun (WGS) entry which is preliminary data.</text>
</comment>
<feature type="signal peptide" evidence="1">
    <location>
        <begin position="1"/>
        <end position="29"/>
    </location>
</feature>
<reference evidence="2 3" key="1">
    <citation type="submission" date="2017-08" db="EMBL/GenBank/DDBJ databases">
        <title>Draft genome sequence of filamentous cyanobacterium Calothrix elsteri CCALA 953.</title>
        <authorList>
            <person name="Gagunashvili A.N."/>
            <person name="Elster J."/>
            <person name="Andresson O.S."/>
        </authorList>
    </citation>
    <scope>NUCLEOTIDE SEQUENCE [LARGE SCALE GENOMIC DNA]</scope>
    <source>
        <strain evidence="2 3">CCALA 953</strain>
    </source>
</reference>
<dbReference type="Proteomes" id="UP000218238">
    <property type="component" value="Unassembled WGS sequence"/>
</dbReference>
<evidence type="ECO:0008006" key="4">
    <source>
        <dbReference type="Google" id="ProtNLM"/>
    </source>
</evidence>
<keyword evidence="3" id="KW-1185">Reference proteome</keyword>
<proteinExistence type="predicted"/>
<dbReference type="AlphaFoldDB" id="A0A2A2TES2"/>
<keyword evidence="1" id="KW-0732">Signal</keyword>
<sequence length="142" mass="15718">MKLFNLLTSVTTAVTSLVLIAVSSSTSIAQTSDSFKTPTGNIFCSMQDKYLRCDILKNSAKLPPQPKDCNLDWGNAFALEIRGKGVRACHGDTIVDPNYPVLEYGKTWKRNGFTCTSRSTGLTCTKQDKKGWQLSKTQQKFI</sequence>
<feature type="chain" id="PRO_5012878258" description="Secreted protein" evidence="1">
    <location>
        <begin position="30"/>
        <end position="142"/>
    </location>
</feature>
<protein>
    <recommendedName>
        <fullName evidence="4">Secreted protein</fullName>
    </recommendedName>
</protein>
<gene>
    <name evidence="2" type="ORF">CK510_20320</name>
</gene>
<accession>A0A2A2TES2</accession>
<dbReference type="Pfam" id="PF20341">
    <property type="entry name" value="DUF6636"/>
    <property type="match status" value="1"/>
</dbReference>
<evidence type="ECO:0000256" key="1">
    <source>
        <dbReference type="SAM" id="SignalP"/>
    </source>
</evidence>
<dbReference type="RefSeq" id="WP_095723430.1">
    <property type="nucleotide sequence ID" value="NZ_NTFS01000262.1"/>
</dbReference>
<evidence type="ECO:0000313" key="3">
    <source>
        <dbReference type="Proteomes" id="UP000218238"/>
    </source>
</evidence>
<dbReference type="InterPro" id="IPR046576">
    <property type="entry name" value="DUF6636"/>
</dbReference>
<dbReference type="OrthoDB" id="495539at2"/>
<name>A0A2A2TES2_9CYAN</name>
<evidence type="ECO:0000313" key="2">
    <source>
        <dbReference type="EMBL" id="PAX52254.1"/>
    </source>
</evidence>
<organism evidence="2 3">
    <name type="scientific">Brunnivagina elsteri CCALA 953</name>
    <dbReference type="NCBI Taxonomy" id="987040"/>
    <lineage>
        <taxon>Bacteria</taxon>
        <taxon>Bacillati</taxon>
        <taxon>Cyanobacteriota</taxon>
        <taxon>Cyanophyceae</taxon>
        <taxon>Nostocales</taxon>
        <taxon>Calotrichaceae</taxon>
        <taxon>Brunnivagina</taxon>
    </lineage>
</organism>